<feature type="transmembrane region" description="Helical" evidence="14">
    <location>
        <begin position="425"/>
        <end position="445"/>
    </location>
</feature>
<dbReference type="Gene3D" id="3.40.50.80">
    <property type="entry name" value="Nucleotide-binding domain of ferredoxin-NADP reductase (FNR) module"/>
    <property type="match status" value="1"/>
</dbReference>
<protein>
    <submittedName>
        <fullName evidence="17">Uncharacterized protein</fullName>
    </submittedName>
</protein>
<organism evidence="17 18">
    <name type="scientific">Trapa natans</name>
    <name type="common">Water chestnut</name>
    <dbReference type="NCBI Taxonomy" id="22666"/>
    <lineage>
        <taxon>Eukaryota</taxon>
        <taxon>Viridiplantae</taxon>
        <taxon>Streptophyta</taxon>
        <taxon>Embryophyta</taxon>
        <taxon>Tracheophyta</taxon>
        <taxon>Spermatophyta</taxon>
        <taxon>Magnoliopsida</taxon>
        <taxon>eudicotyledons</taxon>
        <taxon>Gunneridae</taxon>
        <taxon>Pentapetalae</taxon>
        <taxon>rosids</taxon>
        <taxon>malvids</taxon>
        <taxon>Myrtales</taxon>
        <taxon>Lythraceae</taxon>
        <taxon>Trapa</taxon>
    </lineage>
</organism>
<dbReference type="PANTHER" id="PTHR11972">
    <property type="entry name" value="NADPH OXIDASE"/>
    <property type="match status" value="1"/>
</dbReference>
<evidence type="ECO:0000256" key="14">
    <source>
        <dbReference type="SAM" id="Phobius"/>
    </source>
</evidence>
<keyword evidence="18" id="KW-1185">Reference proteome</keyword>
<evidence type="ECO:0000256" key="7">
    <source>
        <dbReference type="ARBA" id="ARBA00022827"/>
    </source>
</evidence>
<dbReference type="Gene3D" id="1.10.238.10">
    <property type="entry name" value="EF-hand"/>
    <property type="match status" value="1"/>
</dbReference>
<keyword evidence="10 14" id="KW-1133">Transmembrane helix</keyword>
<dbReference type="CDD" id="cd06186">
    <property type="entry name" value="NOX_Duox_like_FAD_NADP"/>
    <property type="match status" value="1"/>
</dbReference>
<dbReference type="Pfam" id="PF08030">
    <property type="entry name" value="NAD_binding_6"/>
    <property type="match status" value="1"/>
</dbReference>
<feature type="region of interest" description="Disordered" evidence="13">
    <location>
        <begin position="1"/>
        <end position="29"/>
    </location>
</feature>
<feature type="domain" description="FAD-binding FR-type" evidence="16">
    <location>
        <begin position="520"/>
        <end position="656"/>
    </location>
</feature>
<evidence type="ECO:0000256" key="6">
    <source>
        <dbReference type="ARBA" id="ARBA00022723"/>
    </source>
</evidence>
<keyword evidence="12 14" id="KW-0472">Membrane</keyword>
<proteinExistence type="inferred from homology"/>
<dbReference type="InterPro" id="IPR013130">
    <property type="entry name" value="Fe3_Rdtase_TM_dom"/>
</dbReference>
<evidence type="ECO:0000256" key="8">
    <source>
        <dbReference type="ARBA" id="ARBA00022837"/>
    </source>
</evidence>
<dbReference type="EMBL" id="JAXQNO010000016">
    <property type="protein sequence ID" value="KAK4782276.1"/>
    <property type="molecule type" value="Genomic_DNA"/>
</dbReference>
<sequence>MESPEAEQYSASGLSSSSSPSSSSSSCSASVVPFPFFSPVHHAAEAETEEGAENRPVQLPLDGGGASSGSFSIERLRFIEPGFAREWRQVEARYDRISLYRERGEPTVNWSEFAFCVGMQKSPEFAKELLRALRGRRDLKSDITKTELHSFWCRLTDPCYYSRLQIFFDMCDRDADGSIDQLDLKQMILLSASTNKLSLTHEEAEDYSALIMNSLDTEKLGYIELPQVETLLKLGLSKDQSLTTPAHSVVTSRDNFSRGGYGPPSPAGNPISPPEAILRAHWRRLWIVFLWLAVCLALFTWKFIQYRHRMAYEVMGYCVCTAKGAAETLKFNMAVILLPVCRNTVTWLRTNRRISSVIPFNDNINFHKLIAGGIVIGVVLHGGMHLACDFPRISGSDRSVFRQTIAARFGYHQPSYIQILATTEVATGIAMVVLMAIAFILATRWPRRQSPTLPRSLRHVTGYNTFWYSHHLFVFVYALLIVHSMFLFLTSNVIEKTTWMYIAFPVLLYTGERIFRAVRSGCYDVKILKATAYPGKVLHLSFSKPEGFVYSSGMCIFVQCPQISPLEWCNFFKPLHLHCLCIDFSILLFTSLLLFFHRHPFSLSSCPSEDCLGVHIRTLGDWSYHLYSLFQEALISRTNEYPQLYIDGPYGGASQDYVKYDTVVLIGLGIGATPFISILKDILHKTNSKIQDGAIGLPRGPSKAYLYWVTREQSSFSWFGDFIRDVYKKTSQVQWAVEVHSFLSCMHKEEDARSALLSALQIIYHVKRGTDIISRTPVRTHFSRPNWPRIFSKLSRRHRGARIGVFYCGASGLARELEGLCIKFSTKTSTRFVFHKEHY</sequence>
<dbReference type="InterPro" id="IPR002048">
    <property type="entry name" value="EF_hand_dom"/>
</dbReference>
<reference evidence="17 18" key="1">
    <citation type="journal article" date="2023" name="Hortic Res">
        <title>Pangenome of water caltrop reveals structural variations and asymmetric subgenome divergence after allopolyploidization.</title>
        <authorList>
            <person name="Zhang X."/>
            <person name="Chen Y."/>
            <person name="Wang L."/>
            <person name="Yuan Y."/>
            <person name="Fang M."/>
            <person name="Shi L."/>
            <person name="Lu R."/>
            <person name="Comes H.P."/>
            <person name="Ma Y."/>
            <person name="Chen Y."/>
            <person name="Huang G."/>
            <person name="Zhou Y."/>
            <person name="Zheng Z."/>
            <person name="Qiu Y."/>
        </authorList>
    </citation>
    <scope>NUCLEOTIDE SEQUENCE [LARGE SCALE GENOMIC DNA]</scope>
    <source>
        <strain evidence="17">F231</strain>
    </source>
</reference>
<keyword evidence="3" id="KW-0575">Peroxidase</keyword>
<dbReference type="Proteomes" id="UP001346149">
    <property type="component" value="Unassembled WGS sequence"/>
</dbReference>
<keyword evidence="8" id="KW-0106">Calcium</keyword>
<dbReference type="AlphaFoldDB" id="A0AAN7LA91"/>
<comment type="subcellular location">
    <subcellularLocation>
        <location evidence="1">Membrane</location>
        <topology evidence="1">Multi-pass membrane protein</topology>
    </subcellularLocation>
</comment>
<evidence type="ECO:0000256" key="4">
    <source>
        <dbReference type="ARBA" id="ARBA00022630"/>
    </source>
</evidence>
<keyword evidence="6" id="KW-0479">Metal-binding</keyword>
<keyword evidence="5 14" id="KW-0812">Transmembrane</keyword>
<evidence type="ECO:0000256" key="3">
    <source>
        <dbReference type="ARBA" id="ARBA00022559"/>
    </source>
</evidence>
<evidence type="ECO:0000313" key="17">
    <source>
        <dbReference type="EMBL" id="KAK4782276.1"/>
    </source>
</evidence>
<feature type="domain" description="EF-hand" evidence="15">
    <location>
        <begin position="159"/>
        <end position="194"/>
    </location>
</feature>
<dbReference type="SUPFAM" id="SSF47473">
    <property type="entry name" value="EF-hand"/>
    <property type="match status" value="1"/>
</dbReference>
<dbReference type="InterPro" id="IPR017938">
    <property type="entry name" value="Riboflavin_synthase-like_b-brl"/>
</dbReference>
<dbReference type="PRINTS" id="PR00466">
    <property type="entry name" value="GP91PHOX"/>
</dbReference>
<keyword evidence="7" id="KW-0274">FAD</keyword>
<evidence type="ECO:0000256" key="10">
    <source>
        <dbReference type="ARBA" id="ARBA00022989"/>
    </source>
</evidence>
<dbReference type="InterPro" id="IPR017927">
    <property type="entry name" value="FAD-bd_FR_type"/>
</dbReference>
<dbReference type="PROSITE" id="PS00018">
    <property type="entry name" value="EF_HAND_1"/>
    <property type="match status" value="1"/>
</dbReference>
<feature type="transmembrane region" description="Helical" evidence="14">
    <location>
        <begin position="285"/>
        <end position="304"/>
    </location>
</feature>
<evidence type="ECO:0000256" key="12">
    <source>
        <dbReference type="ARBA" id="ARBA00023136"/>
    </source>
</evidence>
<evidence type="ECO:0000256" key="5">
    <source>
        <dbReference type="ARBA" id="ARBA00022692"/>
    </source>
</evidence>
<gene>
    <name evidence="17" type="ORF">SAY86_016378</name>
</gene>
<accession>A0AAN7LA91</accession>
<feature type="compositionally biased region" description="Low complexity" evidence="13">
    <location>
        <begin position="10"/>
        <end position="29"/>
    </location>
</feature>
<keyword evidence="11" id="KW-0560">Oxidoreductase</keyword>
<comment type="similarity">
    <text evidence="2">Belongs to the RBOH (TC 5.B.1.3) family.</text>
</comment>
<dbReference type="SUPFAM" id="SSF63380">
    <property type="entry name" value="Riboflavin synthase domain-like"/>
    <property type="match status" value="1"/>
</dbReference>
<dbReference type="InterPro" id="IPR013112">
    <property type="entry name" value="FAD-bd_8"/>
</dbReference>
<dbReference type="PANTHER" id="PTHR11972:SF127">
    <property type="entry name" value="RESPIRATORY BURST OXIDASE HOMOLOG PROTEIN A-LIKE"/>
    <property type="match status" value="1"/>
</dbReference>
<name>A0AAN7LA91_TRANT</name>
<feature type="transmembrane region" description="Helical" evidence="14">
    <location>
        <begin position="466"/>
        <end position="489"/>
    </location>
</feature>
<dbReference type="GO" id="GO:0004601">
    <property type="term" value="F:peroxidase activity"/>
    <property type="evidence" value="ECO:0007669"/>
    <property type="project" value="UniProtKB-KW"/>
</dbReference>
<evidence type="ECO:0000256" key="13">
    <source>
        <dbReference type="SAM" id="MobiDB-lite"/>
    </source>
</evidence>
<keyword evidence="4" id="KW-0285">Flavoprotein</keyword>
<evidence type="ECO:0000313" key="18">
    <source>
        <dbReference type="Proteomes" id="UP001346149"/>
    </source>
</evidence>
<dbReference type="PROSITE" id="PS50222">
    <property type="entry name" value="EF_HAND_2"/>
    <property type="match status" value="1"/>
</dbReference>
<evidence type="ECO:0000259" key="15">
    <source>
        <dbReference type="PROSITE" id="PS50222"/>
    </source>
</evidence>
<dbReference type="InterPro" id="IPR011992">
    <property type="entry name" value="EF-hand-dom_pair"/>
</dbReference>
<dbReference type="GO" id="GO:0005886">
    <property type="term" value="C:plasma membrane"/>
    <property type="evidence" value="ECO:0007669"/>
    <property type="project" value="TreeGrafter"/>
</dbReference>
<evidence type="ECO:0000256" key="2">
    <source>
        <dbReference type="ARBA" id="ARBA00007975"/>
    </source>
</evidence>
<feature type="transmembrane region" description="Helical" evidence="14">
    <location>
        <begin position="369"/>
        <end position="387"/>
    </location>
</feature>
<evidence type="ECO:0000256" key="9">
    <source>
        <dbReference type="ARBA" id="ARBA00022857"/>
    </source>
</evidence>
<dbReference type="InterPro" id="IPR039261">
    <property type="entry name" value="FNR_nucleotide-bd"/>
</dbReference>
<dbReference type="InterPro" id="IPR000778">
    <property type="entry name" value="Cyt_b245_heavy_chain"/>
</dbReference>
<dbReference type="Pfam" id="PF08414">
    <property type="entry name" value="NADPH_Ox"/>
    <property type="match status" value="1"/>
</dbReference>
<dbReference type="PROSITE" id="PS51384">
    <property type="entry name" value="FAD_FR"/>
    <property type="match status" value="1"/>
</dbReference>
<dbReference type="InterPro" id="IPR013121">
    <property type="entry name" value="Fe_red_NAD-bd_6"/>
</dbReference>
<dbReference type="Pfam" id="PF08022">
    <property type="entry name" value="FAD_binding_8"/>
    <property type="match status" value="2"/>
</dbReference>
<dbReference type="SUPFAM" id="SSF52343">
    <property type="entry name" value="Ferredoxin reductase-like, C-terminal NADP-linked domain"/>
    <property type="match status" value="1"/>
</dbReference>
<dbReference type="InterPro" id="IPR050369">
    <property type="entry name" value="RBOH/FRE"/>
</dbReference>
<evidence type="ECO:0000256" key="11">
    <source>
        <dbReference type="ARBA" id="ARBA00023002"/>
    </source>
</evidence>
<evidence type="ECO:0000256" key="1">
    <source>
        <dbReference type="ARBA" id="ARBA00004141"/>
    </source>
</evidence>
<dbReference type="InterPro" id="IPR013623">
    <property type="entry name" value="NADPH_Ox"/>
</dbReference>
<dbReference type="Pfam" id="PF01794">
    <property type="entry name" value="Ferric_reduct"/>
    <property type="match status" value="1"/>
</dbReference>
<dbReference type="GO" id="GO:0016174">
    <property type="term" value="F:NAD(P)H oxidase H2O2-forming activity"/>
    <property type="evidence" value="ECO:0007669"/>
    <property type="project" value="TreeGrafter"/>
</dbReference>
<dbReference type="GO" id="GO:0005509">
    <property type="term" value="F:calcium ion binding"/>
    <property type="evidence" value="ECO:0007669"/>
    <property type="project" value="InterPro"/>
</dbReference>
<keyword evidence="9" id="KW-0521">NADP</keyword>
<evidence type="ECO:0000259" key="16">
    <source>
        <dbReference type="PROSITE" id="PS51384"/>
    </source>
</evidence>
<dbReference type="InterPro" id="IPR018247">
    <property type="entry name" value="EF_Hand_1_Ca_BS"/>
</dbReference>
<comment type="caution">
    <text evidence="17">The sequence shown here is derived from an EMBL/GenBank/DDBJ whole genome shotgun (WGS) entry which is preliminary data.</text>
</comment>